<dbReference type="Gene3D" id="3.30.460.10">
    <property type="entry name" value="Beta Polymerase, domain 2"/>
    <property type="match status" value="1"/>
</dbReference>
<evidence type="ECO:0000313" key="2">
    <source>
        <dbReference type="Proteomes" id="UP000635565"/>
    </source>
</evidence>
<accession>A0ABQ3VIY6</accession>
<dbReference type="EMBL" id="BNJJ01000010">
    <property type="protein sequence ID" value="GHO85740.1"/>
    <property type="molecule type" value="Genomic_DNA"/>
</dbReference>
<comment type="caution">
    <text evidence="1">The sequence shown here is derived from an EMBL/GenBank/DDBJ whole genome shotgun (WGS) entry which is preliminary data.</text>
</comment>
<reference evidence="1 2" key="1">
    <citation type="journal article" date="2021" name="Int. J. Syst. Evol. Microbiol.">
        <title>Reticulibacter mediterranei gen. nov., sp. nov., within the new family Reticulibacteraceae fam. nov., and Ktedonospora formicarum gen. nov., sp. nov., Ktedonobacter robiniae sp. nov., Dictyobacter formicarum sp. nov. and Dictyobacter arantiisoli sp. nov., belonging to the class Ktedonobacteria.</title>
        <authorList>
            <person name="Yabe S."/>
            <person name="Zheng Y."/>
            <person name="Wang C.M."/>
            <person name="Sakai Y."/>
            <person name="Abe K."/>
            <person name="Yokota A."/>
            <person name="Donadio S."/>
            <person name="Cavaletti L."/>
            <person name="Monciardini P."/>
        </authorList>
    </citation>
    <scope>NUCLEOTIDE SEQUENCE [LARGE SCALE GENOMIC DNA]</scope>
    <source>
        <strain evidence="1 2">SOSP1-9</strain>
    </source>
</reference>
<dbReference type="SUPFAM" id="SSF81301">
    <property type="entry name" value="Nucleotidyltransferase"/>
    <property type="match status" value="1"/>
</dbReference>
<gene>
    <name evidence="1" type="ORF">KSZ_37460</name>
</gene>
<keyword evidence="2" id="KW-1185">Reference proteome</keyword>
<proteinExistence type="predicted"/>
<dbReference type="Pfam" id="PF04439">
    <property type="entry name" value="Adenyl_transf"/>
    <property type="match status" value="1"/>
</dbReference>
<dbReference type="Proteomes" id="UP000635565">
    <property type="component" value="Unassembled WGS sequence"/>
</dbReference>
<name>A0ABQ3VIY6_9CHLR</name>
<dbReference type="InterPro" id="IPR007530">
    <property type="entry name" value="Aminoglycoside_adenylylTfrase"/>
</dbReference>
<organism evidence="1 2">
    <name type="scientific">Dictyobacter formicarum</name>
    <dbReference type="NCBI Taxonomy" id="2778368"/>
    <lineage>
        <taxon>Bacteria</taxon>
        <taxon>Bacillati</taxon>
        <taxon>Chloroflexota</taxon>
        <taxon>Ktedonobacteria</taxon>
        <taxon>Ktedonobacterales</taxon>
        <taxon>Dictyobacteraceae</taxon>
        <taxon>Dictyobacter</taxon>
    </lineage>
</organism>
<evidence type="ECO:0000313" key="1">
    <source>
        <dbReference type="EMBL" id="GHO85740.1"/>
    </source>
</evidence>
<dbReference type="InterPro" id="IPR043519">
    <property type="entry name" value="NT_sf"/>
</dbReference>
<sequence>MMIQTGLWQAQAIQDLVALFEAHEAVRALLLKGSCANPTIEADTWSDVDVTIVVADGTLGEFFPSLHWLAPLGEVYTFSQSSNGYMNTTRVCFTDFRRFDCAFVEESAFEAHPLQSEALRPLFSRSSLVDEALDRATFGPLPASELTQEQFEQMCNDFWFKGMLTTSKVMRGDLLIATHLALELLQDTCVLAMVLRDRATGTSHHRAGGQGNAFIAQLDAAPPHPFTAAGILDSVQQSCVLFDDLGQQWSPDYHEQRHPLLAWISFAREMLAGRAE</sequence>
<evidence type="ECO:0008006" key="3">
    <source>
        <dbReference type="Google" id="ProtNLM"/>
    </source>
</evidence>
<protein>
    <recommendedName>
        <fullName evidence="3">Aminoglycoside 6-adenylyltransferase</fullName>
    </recommendedName>
</protein>